<keyword evidence="9" id="KW-0472">Membrane</keyword>
<comment type="similarity">
    <text evidence="2">Belongs to the cytochrome P450 family.</text>
</comment>
<evidence type="ECO:0000256" key="7">
    <source>
        <dbReference type="ARBA" id="ARBA00023033"/>
    </source>
</evidence>
<reference evidence="10" key="2">
    <citation type="submission" date="2021-01" db="UniProtKB">
        <authorList>
            <consortium name="EnsemblPlants"/>
        </authorList>
    </citation>
    <scope>IDENTIFICATION</scope>
</reference>
<dbReference type="PRINTS" id="PR00463">
    <property type="entry name" value="EP450I"/>
</dbReference>
<dbReference type="GO" id="GO:0020037">
    <property type="term" value="F:heme binding"/>
    <property type="evidence" value="ECO:0007669"/>
    <property type="project" value="InterPro"/>
</dbReference>
<proteinExistence type="inferred from homology"/>
<dbReference type="GO" id="GO:0005506">
    <property type="term" value="F:iron ion binding"/>
    <property type="evidence" value="ECO:0007669"/>
    <property type="project" value="InterPro"/>
</dbReference>
<keyword evidence="4 8" id="KW-0479">Metal-binding</keyword>
<dbReference type="Proteomes" id="UP000594261">
    <property type="component" value="Chromosome 9"/>
</dbReference>
<accession>A0A7N2MII0</accession>
<comment type="cofactor">
    <cofactor evidence="1 8">
        <name>heme</name>
        <dbReference type="ChEBI" id="CHEBI:30413"/>
    </cofactor>
</comment>
<feature type="binding site" description="axial binding residue" evidence="8">
    <location>
        <position position="172"/>
    </location>
    <ligand>
        <name>heme</name>
        <dbReference type="ChEBI" id="CHEBI:30413"/>
    </ligand>
    <ligandPart>
        <name>Fe</name>
        <dbReference type="ChEBI" id="CHEBI:18248"/>
    </ligandPart>
</feature>
<dbReference type="Gramene" id="QL09p012249:mrna">
    <property type="protein sequence ID" value="QL09p012249:mrna"/>
    <property type="gene ID" value="QL09p012249"/>
</dbReference>
<dbReference type="Gene3D" id="1.10.630.10">
    <property type="entry name" value="Cytochrome P450"/>
    <property type="match status" value="2"/>
</dbReference>
<dbReference type="InterPro" id="IPR002401">
    <property type="entry name" value="Cyt_P450_E_grp-I"/>
</dbReference>
<dbReference type="InterPro" id="IPR036396">
    <property type="entry name" value="Cyt_P450_sf"/>
</dbReference>
<dbReference type="SUPFAM" id="SSF48264">
    <property type="entry name" value="Cytochrome P450"/>
    <property type="match status" value="1"/>
</dbReference>
<evidence type="ECO:0000256" key="2">
    <source>
        <dbReference type="ARBA" id="ARBA00010617"/>
    </source>
</evidence>
<dbReference type="InterPro" id="IPR001128">
    <property type="entry name" value="Cyt_P450"/>
</dbReference>
<evidence type="ECO:0000256" key="4">
    <source>
        <dbReference type="ARBA" id="ARBA00022723"/>
    </source>
</evidence>
<reference evidence="10 11" key="1">
    <citation type="journal article" date="2016" name="G3 (Bethesda)">
        <title>First Draft Assembly and Annotation of the Genome of a California Endemic Oak Quercus lobata Nee (Fagaceae).</title>
        <authorList>
            <person name="Sork V.L."/>
            <person name="Fitz-Gibbon S.T."/>
            <person name="Puiu D."/>
            <person name="Crepeau M."/>
            <person name="Gugger P.F."/>
            <person name="Sherman R."/>
            <person name="Stevens K."/>
            <person name="Langley C.H."/>
            <person name="Pellegrini M."/>
            <person name="Salzberg S.L."/>
        </authorList>
    </citation>
    <scope>NUCLEOTIDE SEQUENCE [LARGE SCALE GENOMIC DNA]</scope>
    <source>
        <strain evidence="10 11">cv. SW786</strain>
    </source>
</reference>
<evidence type="ECO:0000313" key="11">
    <source>
        <dbReference type="Proteomes" id="UP000594261"/>
    </source>
</evidence>
<evidence type="ECO:0000256" key="5">
    <source>
        <dbReference type="ARBA" id="ARBA00023002"/>
    </source>
</evidence>
<evidence type="ECO:0000256" key="8">
    <source>
        <dbReference type="PIRSR" id="PIRSR602401-1"/>
    </source>
</evidence>
<evidence type="ECO:0000313" key="10">
    <source>
        <dbReference type="EnsemblPlants" id="QL09p012249:mrna"/>
    </source>
</evidence>
<organism evidence="10 11">
    <name type="scientific">Quercus lobata</name>
    <name type="common">Valley oak</name>
    <dbReference type="NCBI Taxonomy" id="97700"/>
    <lineage>
        <taxon>Eukaryota</taxon>
        <taxon>Viridiplantae</taxon>
        <taxon>Streptophyta</taxon>
        <taxon>Embryophyta</taxon>
        <taxon>Tracheophyta</taxon>
        <taxon>Spermatophyta</taxon>
        <taxon>Magnoliopsida</taxon>
        <taxon>eudicotyledons</taxon>
        <taxon>Gunneridae</taxon>
        <taxon>Pentapetalae</taxon>
        <taxon>rosids</taxon>
        <taxon>fabids</taxon>
        <taxon>Fagales</taxon>
        <taxon>Fagaceae</taxon>
        <taxon>Quercus</taxon>
    </lineage>
</organism>
<dbReference type="AlphaFoldDB" id="A0A7N2MII0"/>
<dbReference type="PRINTS" id="PR00385">
    <property type="entry name" value="P450"/>
</dbReference>
<dbReference type="InParanoid" id="A0A7N2MII0"/>
<evidence type="ECO:0000256" key="6">
    <source>
        <dbReference type="ARBA" id="ARBA00023004"/>
    </source>
</evidence>
<feature type="transmembrane region" description="Helical" evidence="9">
    <location>
        <begin position="24"/>
        <end position="47"/>
    </location>
</feature>
<keyword evidence="9" id="KW-0812">Transmembrane</keyword>
<evidence type="ECO:0000256" key="9">
    <source>
        <dbReference type="SAM" id="Phobius"/>
    </source>
</evidence>
<dbReference type="GO" id="GO:0004497">
    <property type="term" value="F:monooxygenase activity"/>
    <property type="evidence" value="ECO:0007669"/>
    <property type="project" value="UniProtKB-KW"/>
</dbReference>
<keyword evidence="11" id="KW-1185">Reference proteome</keyword>
<dbReference type="Pfam" id="PF00067">
    <property type="entry name" value="p450"/>
    <property type="match status" value="2"/>
</dbReference>
<keyword evidence="3 8" id="KW-0349">Heme</keyword>
<dbReference type="EMBL" id="LRBV02000009">
    <property type="status" value="NOT_ANNOTATED_CDS"/>
    <property type="molecule type" value="Genomic_DNA"/>
</dbReference>
<keyword evidence="6 8" id="KW-0408">Iron</keyword>
<name>A0A7N2MII0_QUELO</name>
<sequence>MKREDILSRFLQVTETDPTYLRDIILHFIIVGKDTTAITIAWFIYMVCKHPAVQSKIAKEVKEPTACLFFIISSLRPTCTMTCTLPPLVSQMSESSFLDAEICFSDDTLPDGYSVNKGDIVAYQPYAMGRMKFIWGDETEEFRPERWLNEEGIFQPESPFKFTAFQAGPQICVGKEFAYRQMKIFSAVLLGCFEFKVANENRTVNYRTIINLHIDGGLEIGAFHKCGK</sequence>
<keyword evidence="9" id="KW-1133">Transmembrane helix</keyword>
<evidence type="ECO:0000256" key="3">
    <source>
        <dbReference type="ARBA" id="ARBA00022617"/>
    </source>
</evidence>
<evidence type="ECO:0000256" key="1">
    <source>
        <dbReference type="ARBA" id="ARBA00001971"/>
    </source>
</evidence>
<protein>
    <recommendedName>
        <fullName evidence="12">Cytochrome P450</fullName>
    </recommendedName>
</protein>
<keyword evidence="5" id="KW-0560">Oxidoreductase</keyword>
<dbReference type="PANTHER" id="PTHR24296">
    <property type="entry name" value="CYTOCHROME P450"/>
    <property type="match status" value="1"/>
</dbReference>
<dbReference type="EnsemblPlants" id="QL09p012249:mrna">
    <property type="protein sequence ID" value="QL09p012249:mrna"/>
    <property type="gene ID" value="QL09p012249"/>
</dbReference>
<evidence type="ECO:0008006" key="12">
    <source>
        <dbReference type="Google" id="ProtNLM"/>
    </source>
</evidence>
<dbReference type="GO" id="GO:0016705">
    <property type="term" value="F:oxidoreductase activity, acting on paired donors, with incorporation or reduction of molecular oxygen"/>
    <property type="evidence" value="ECO:0007669"/>
    <property type="project" value="InterPro"/>
</dbReference>
<keyword evidence="7" id="KW-0503">Monooxygenase</keyword>